<dbReference type="Gene3D" id="3.40.50.450">
    <property type="match status" value="1"/>
</dbReference>
<comment type="similarity">
    <text evidence="1 2">Belongs to the LOG family.</text>
</comment>
<evidence type="ECO:0000256" key="2">
    <source>
        <dbReference type="RuleBase" id="RU363015"/>
    </source>
</evidence>
<dbReference type="InterPro" id="IPR005269">
    <property type="entry name" value="LOG"/>
</dbReference>
<gene>
    <name evidence="3" type="ORF">BG261_00495</name>
</gene>
<dbReference type="PANTHER" id="PTHR31223">
    <property type="entry name" value="LOG FAMILY PROTEIN YJL055W"/>
    <property type="match status" value="1"/>
</dbReference>
<reference evidence="4" key="1">
    <citation type="submission" date="2016-09" db="EMBL/GenBank/DDBJ databases">
        <title>Draft genome sequence of a novel species of the family Streptococcaceae isolated from flowers.</title>
        <authorList>
            <person name="Chuah L.-O."/>
            <person name="Yap K.-P."/>
            <person name="Thong K.L."/>
            <person name="Liong M.T."/>
            <person name="Ahmad R."/>
            <person name="Rusul G."/>
        </authorList>
    </citation>
    <scope>NUCLEOTIDE SEQUENCE [LARGE SCALE GENOMIC DNA]</scope>
    <source>
        <strain evidence="4">DF1</strain>
    </source>
</reference>
<name>A0A1E8GSE3_9LACT</name>
<sequence length="187" mass="20997">MNIAVYCGANAGNNFLYEEATIDLGKWIAERKNTLVYGGGNVGLMKKIADTVLDNGGKVIGIIPTFLQERELAHDKIDEIEVVENMSVRKMRMLELSDACIALPGGPGTLEEIAEAYSWVRVGQNSSPCIFYNVAGYYDLLKSFFDKMVTDGFLSEVDRSKIYFIDNLNQLDKIIDDYQSPEVRKYK</sequence>
<dbReference type="SUPFAM" id="SSF102405">
    <property type="entry name" value="MCP/YpsA-like"/>
    <property type="match status" value="1"/>
</dbReference>
<dbReference type="NCBIfam" id="TIGR00730">
    <property type="entry name" value="Rossman fold protein, TIGR00730 family"/>
    <property type="match status" value="1"/>
</dbReference>
<keyword evidence="2" id="KW-0203">Cytokinin biosynthesis</keyword>
<dbReference type="RefSeq" id="WP_070791146.1">
    <property type="nucleotide sequence ID" value="NZ_MKIR01000001.1"/>
</dbReference>
<dbReference type="EMBL" id="MKIR01000001">
    <property type="protein sequence ID" value="OFI50398.1"/>
    <property type="molecule type" value="Genomic_DNA"/>
</dbReference>
<dbReference type="Proteomes" id="UP000178622">
    <property type="component" value="Unassembled WGS sequence"/>
</dbReference>
<dbReference type="Pfam" id="PF03641">
    <property type="entry name" value="Lysine_decarbox"/>
    <property type="match status" value="1"/>
</dbReference>
<dbReference type="EC" id="3.2.2.n1" evidence="2"/>
<dbReference type="GO" id="GO:0009691">
    <property type="term" value="P:cytokinin biosynthetic process"/>
    <property type="evidence" value="ECO:0007669"/>
    <property type="project" value="UniProtKB-UniRule"/>
</dbReference>
<dbReference type="STRING" id="1859473.BG261_00495"/>
<dbReference type="OrthoDB" id="9801098at2"/>
<organism evidence="3 4">
    <name type="scientific">Floricoccus tropicus</name>
    <dbReference type="NCBI Taxonomy" id="1859473"/>
    <lineage>
        <taxon>Bacteria</taxon>
        <taxon>Bacillati</taxon>
        <taxon>Bacillota</taxon>
        <taxon>Bacilli</taxon>
        <taxon>Lactobacillales</taxon>
        <taxon>Streptococcaceae</taxon>
        <taxon>Floricoccus</taxon>
    </lineage>
</organism>
<proteinExistence type="inferred from homology"/>
<evidence type="ECO:0000313" key="3">
    <source>
        <dbReference type="EMBL" id="OFI50398.1"/>
    </source>
</evidence>
<dbReference type="InterPro" id="IPR031100">
    <property type="entry name" value="LOG_fam"/>
</dbReference>
<keyword evidence="4" id="KW-1185">Reference proteome</keyword>
<dbReference type="AlphaFoldDB" id="A0A1E8GSE3"/>
<dbReference type="GO" id="GO:0005829">
    <property type="term" value="C:cytosol"/>
    <property type="evidence" value="ECO:0007669"/>
    <property type="project" value="TreeGrafter"/>
</dbReference>
<dbReference type="PANTHER" id="PTHR31223:SF70">
    <property type="entry name" value="LOG FAMILY PROTEIN YJL055W"/>
    <property type="match status" value="1"/>
</dbReference>
<protein>
    <recommendedName>
        <fullName evidence="2">Cytokinin riboside 5'-monophosphate phosphoribohydrolase</fullName>
        <ecNumber evidence="2">3.2.2.n1</ecNumber>
    </recommendedName>
</protein>
<keyword evidence="2" id="KW-0378">Hydrolase</keyword>
<accession>A0A1E8GSE3</accession>
<evidence type="ECO:0000313" key="4">
    <source>
        <dbReference type="Proteomes" id="UP000178622"/>
    </source>
</evidence>
<evidence type="ECO:0000256" key="1">
    <source>
        <dbReference type="ARBA" id="ARBA00006763"/>
    </source>
</evidence>
<dbReference type="GO" id="GO:0016799">
    <property type="term" value="F:hydrolase activity, hydrolyzing N-glycosyl compounds"/>
    <property type="evidence" value="ECO:0007669"/>
    <property type="project" value="TreeGrafter"/>
</dbReference>
<comment type="caution">
    <text evidence="3">The sequence shown here is derived from an EMBL/GenBank/DDBJ whole genome shotgun (WGS) entry which is preliminary data.</text>
</comment>